<comment type="function">
    <text evidence="1">Tetrapolymerization of the monopyrrole PBG into the hydroxymethylbilane pre-uroporphyrinogen in several discrete steps.</text>
</comment>
<dbReference type="Gene3D" id="3.40.190.10">
    <property type="entry name" value="Periplasmic binding protein-like II"/>
    <property type="match status" value="2"/>
</dbReference>
<dbReference type="PANTHER" id="PTHR45790">
    <property type="entry name" value="SIROHEME SYNTHASE-RELATED"/>
    <property type="match status" value="1"/>
</dbReference>
<comment type="caution">
    <text evidence="12">The sequence shown here is derived from an EMBL/GenBank/DDBJ whole genome shotgun (WGS) entry which is preliminary data.</text>
</comment>
<evidence type="ECO:0000256" key="7">
    <source>
        <dbReference type="NCBIfam" id="TIGR00212"/>
    </source>
</evidence>
<dbReference type="Gene3D" id="3.40.1010.10">
    <property type="entry name" value="Cobalt-precorrin-4 Transmethylase, Domain 1"/>
    <property type="match status" value="1"/>
</dbReference>
<sequence length="824" mass="89785">MKKTIRLGTRESQLALAQTKLAAQALKEAFPEIETEICGRRTLGDRILDRPLLSFGGKGVFVTEFEEALKEDKIDFAVHSAKDLPARLAEGMEIVAVLPAEDPRDVLVTRKEEECAADIRIGTSSLRRSLQMERLGERLWPGRSVVCENLRGNVLTRLDRLENGDFDGIILAAAGLKRLDIQKIRPDRYSFHYFSEEEMIPAGGQGILAIEGRIGNPVNELAQAVCHKETWIRFLAERRVLEALEAGCHEPVGVHCRLELEDENREERGTEGWGDADCFCGRLILEGMVKRDGIERRERTQAAFKTWKEAEEMAVKAADRLAGILSGKGFVWLVGAGPGDPGLITVKGAELLRNCDCIVYDHLVETSLLHYRKEGCELLFVGKEKGRHSMVQEQINELLIRKAQEGKQIVRLKGGDPFVFGRGGEEAAALNRAGIPWRVVPGVTSATAALASAGIPITHRAVSRSFHVITGHTRQDGGLPEDFYHLGQCGGSLVFLMGLSHLEEIARGLLKQGMSPDMPAAVIERGTLPGQRMVRASLGTIAEETRKAGLKPPAVILVGETAGIDLGAGNRGPLEGTRVGIVGTEHLVNRLRPVLEELGAGTSVLCSMEVVPINSREREESCCHLQEYSWLVFTSANGVRLYLDGLLGLPDGEKMLDLRSLAHMKIAAVGEGTAKELKRYGLYCDYIPKRFYTRDLAQGLAGILKPEDRVLIPRAIKGSQELGEIFAKAGVSFRDLPIYDVRGHFNPDIQDRPDVAVFASASGVHAFMEGGGKEILADVPAVCIGEVCGAALKAHGIQAAEVAGEASAEGLAEAVVRWKTGKSR</sequence>
<dbReference type="EMBL" id="DVKS01000076">
    <property type="protein sequence ID" value="HIT41410.1"/>
    <property type="molecule type" value="Genomic_DNA"/>
</dbReference>
<dbReference type="PROSITE" id="PS00839">
    <property type="entry name" value="SUMT_1"/>
    <property type="match status" value="1"/>
</dbReference>
<keyword evidence="5" id="KW-0627">Porphyrin biosynthesis</keyword>
<organism evidence="12 13">
    <name type="scientific">Candidatus Caccovicinus merdipullorum</name>
    <dbReference type="NCBI Taxonomy" id="2840724"/>
    <lineage>
        <taxon>Bacteria</taxon>
        <taxon>Bacillati</taxon>
        <taxon>Bacillota</taxon>
        <taxon>Clostridia</taxon>
        <taxon>Eubacteriales</taxon>
        <taxon>Candidatus Caccovicinus</taxon>
    </lineage>
</organism>
<dbReference type="Proteomes" id="UP000886860">
    <property type="component" value="Unassembled WGS sequence"/>
</dbReference>
<dbReference type="SUPFAM" id="SSF69618">
    <property type="entry name" value="HemD-like"/>
    <property type="match status" value="1"/>
</dbReference>
<comment type="catalytic activity">
    <reaction evidence="6">
        <text>4 porphobilinogen + H2O = hydroxymethylbilane + 4 NH4(+)</text>
        <dbReference type="Rhea" id="RHEA:13185"/>
        <dbReference type="ChEBI" id="CHEBI:15377"/>
        <dbReference type="ChEBI" id="CHEBI:28938"/>
        <dbReference type="ChEBI" id="CHEBI:57845"/>
        <dbReference type="ChEBI" id="CHEBI:58126"/>
        <dbReference type="EC" id="2.5.1.61"/>
    </reaction>
</comment>
<evidence type="ECO:0000256" key="2">
    <source>
        <dbReference type="ARBA" id="ARBA00022603"/>
    </source>
</evidence>
<dbReference type="GO" id="GO:0005737">
    <property type="term" value="C:cytoplasm"/>
    <property type="evidence" value="ECO:0007669"/>
    <property type="project" value="UniProtKB-UniRule"/>
</dbReference>
<dbReference type="AlphaFoldDB" id="A0A9D1KF79"/>
<dbReference type="Gene3D" id="3.40.50.10090">
    <property type="match status" value="2"/>
</dbReference>
<dbReference type="GO" id="GO:0032259">
    <property type="term" value="P:methylation"/>
    <property type="evidence" value="ECO:0007669"/>
    <property type="project" value="UniProtKB-KW"/>
</dbReference>
<dbReference type="FunFam" id="3.30.950.10:FF:000001">
    <property type="entry name" value="Siroheme synthase"/>
    <property type="match status" value="1"/>
</dbReference>
<reference evidence="12" key="2">
    <citation type="journal article" date="2021" name="PeerJ">
        <title>Extensive microbial diversity within the chicken gut microbiome revealed by metagenomics and culture.</title>
        <authorList>
            <person name="Gilroy R."/>
            <person name="Ravi A."/>
            <person name="Getino M."/>
            <person name="Pursley I."/>
            <person name="Horton D.L."/>
            <person name="Alikhan N.F."/>
            <person name="Baker D."/>
            <person name="Gharbi K."/>
            <person name="Hall N."/>
            <person name="Watson M."/>
            <person name="Adriaenssens E.M."/>
            <person name="Foster-Nyarko E."/>
            <person name="Jarju S."/>
            <person name="Secka A."/>
            <person name="Antonio M."/>
            <person name="Oren A."/>
            <person name="Chaudhuri R.R."/>
            <person name="La Ragione R."/>
            <person name="Hildebrand F."/>
            <person name="Pallen M.J."/>
        </authorList>
    </citation>
    <scope>NUCLEOTIDE SEQUENCE</scope>
    <source>
        <strain evidence="12">CHK123-3438</strain>
    </source>
</reference>
<dbReference type="InterPro" id="IPR003043">
    <property type="entry name" value="Uropor_MeTrfase_CS"/>
</dbReference>
<dbReference type="CDD" id="cd06578">
    <property type="entry name" value="HemD"/>
    <property type="match status" value="1"/>
</dbReference>
<dbReference type="GO" id="GO:0019354">
    <property type="term" value="P:siroheme biosynthetic process"/>
    <property type="evidence" value="ECO:0007669"/>
    <property type="project" value="InterPro"/>
</dbReference>
<dbReference type="GO" id="GO:0004418">
    <property type="term" value="F:hydroxymethylbilane synthase activity"/>
    <property type="evidence" value="ECO:0007669"/>
    <property type="project" value="UniProtKB-UniRule"/>
</dbReference>
<dbReference type="InterPro" id="IPR022417">
    <property type="entry name" value="Porphobilin_deaminase_N"/>
</dbReference>
<dbReference type="GO" id="GO:0004851">
    <property type="term" value="F:uroporphyrin-III C-methyltransferase activity"/>
    <property type="evidence" value="ECO:0007669"/>
    <property type="project" value="UniProtKB-ARBA"/>
</dbReference>
<protein>
    <recommendedName>
        <fullName evidence="7">Hydroxymethylbilane synthase</fullName>
        <ecNumber evidence="7">2.5.1.61</ecNumber>
    </recommendedName>
</protein>
<keyword evidence="3 12" id="KW-0808">Transferase</keyword>
<feature type="domain" description="Tetrapyrrole methylase" evidence="8">
    <location>
        <begin position="331"/>
        <end position="541"/>
    </location>
</feature>
<dbReference type="InterPro" id="IPR050161">
    <property type="entry name" value="Siro_Cobalamin_biosynth"/>
</dbReference>
<dbReference type="Gene3D" id="3.30.160.40">
    <property type="entry name" value="Porphobilinogen deaminase, C-terminal domain"/>
    <property type="match status" value="1"/>
</dbReference>
<dbReference type="Pfam" id="PF00590">
    <property type="entry name" value="TP_methylase"/>
    <property type="match status" value="1"/>
</dbReference>
<dbReference type="SUPFAM" id="SSF54782">
    <property type="entry name" value="Porphobilinogen deaminase (hydroxymethylbilane synthase), C-terminal domain"/>
    <property type="match status" value="1"/>
</dbReference>
<evidence type="ECO:0000256" key="6">
    <source>
        <dbReference type="ARBA" id="ARBA00048169"/>
    </source>
</evidence>
<proteinExistence type="predicted"/>
<dbReference type="InterPro" id="IPR022418">
    <property type="entry name" value="Porphobilinogen_deaminase_C"/>
</dbReference>
<evidence type="ECO:0000256" key="5">
    <source>
        <dbReference type="ARBA" id="ARBA00023244"/>
    </source>
</evidence>
<feature type="domain" description="Porphobilinogen deaminase N-terminal" evidence="9">
    <location>
        <begin position="5"/>
        <end position="214"/>
    </location>
</feature>
<evidence type="ECO:0000259" key="10">
    <source>
        <dbReference type="Pfam" id="PF02602"/>
    </source>
</evidence>
<evidence type="ECO:0000256" key="3">
    <source>
        <dbReference type="ARBA" id="ARBA00022679"/>
    </source>
</evidence>
<evidence type="ECO:0000259" key="9">
    <source>
        <dbReference type="Pfam" id="PF01379"/>
    </source>
</evidence>
<dbReference type="SUPFAM" id="SSF53850">
    <property type="entry name" value="Periplasmic binding protein-like II"/>
    <property type="match status" value="1"/>
</dbReference>
<dbReference type="GO" id="GO:0004852">
    <property type="term" value="F:uroporphyrinogen-III synthase activity"/>
    <property type="evidence" value="ECO:0007669"/>
    <property type="project" value="InterPro"/>
</dbReference>
<evidence type="ECO:0000256" key="4">
    <source>
        <dbReference type="ARBA" id="ARBA00022691"/>
    </source>
</evidence>
<dbReference type="InterPro" id="IPR003754">
    <property type="entry name" value="4pyrrol_synth_uPrphyn_synth"/>
</dbReference>
<dbReference type="InterPro" id="IPR036803">
    <property type="entry name" value="Porphobilinogen_deaminase_C_sf"/>
</dbReference>
<evidence type="ECO:0000259" key="8">
    <source>
        <dbReference type="Pfam" id="PF00590"/>
    </source>
</evidence>
<dbReference type="PANTHER" id="PTHR45790:SF3">
    <property type="entry name" value="S-ADENOSYL-L-METHIONINE-DEPENDENT UROPORPHYRINOGEN III METHYLTRANSFERASE, CHLOROPLASTIC"/>
    <property type="match status" value="1"/>
</dbReference>
<dbReference type="InterPro" id="IPR036108">
    <property type="entry name" value="4pyrrol_syn_uPrphyn_synt_sf"/>
</dbReference>
<feature type="domain" description="Porphobilinogen deaminase C-terminal" evidence="11">
    <location>
        <begin position="231"/>
        <end position="321"/>
    </location>
</feature>
<dbReference type="CDD" id="cd13647">
    <property type="entry name" value="PBP2_PBGD_2"/>
    <property type="match status" value="1"/>
</dbReference>
<keyword evidence="4" id="KW-0949">S-adenosyl-L-methionine</keyword>
<name>A0A9D1KF79_9FIRM</name>
<dbReference type="NCBIfam" id="TIGR01469">
    <property type="entry name" value="cobA_cysG_Cterm"/>
    <property type="match status" value="1"/>
</dbReference>
<dbReference type="NCBIfam" id="NF004790">
    <property type="entry name" value="PRK06136.1"/>
    <property type="match status" value="1"/>
</dbReference>
<dbReference type="Pfam" id="PF01379">
    <property type="entry name" value="Porphobil_deam"/>
    <property type="match status" value="1"/>
</dbReference>
<dbReference type="Pfam" id="PF03900">
    <property type="entry name" value="Porphobil_deamC"/>
    <property type="match status" value="1"/>
</dbReference>
<dbReference type="NCBIfam" id="TIGR00212">
    <property type="entry name" value="hemC"/>
    <property type="match status" value="1"/>
</dbReference>
<reference evidence="12" key="1">
    <citation type="submission" date="2020-10" db="EMBL/GenBank/DDBJ databases">
        <authorList>
            <person name="Gilroy R."/>
        </authorList>
    </citation>
    <scope>NUCLEOTIDE SEQUENCE</scope>
    <source>
        <strain evidence="12">CHK123-3438</strain>
    </source>
</reference>
<dbReference type="EC" id="2.5.1.61" evidence="7"/>
<gene>
    <name evidence="12" type="primary">cobA</name>
    <name evidence="12" type="ORF">IAB60_04770</name>
</gene>
<keyword evidence="2 12" id="KW-0489">Methyltransferase</keyword>
<evidence type="ECO:0000256" key="1">
    <source>
        <dbReference type="ARBA" id="ARBA00002869"/>
    </source>
</evidence>
<dbReference type="InterPro" id="IPR000878">
    <property type="entry name" value="4pyrrol_Mease"/>
</dbReference>
<evidence type="ECO:0000313" key="13">
    <source>
        <dbReference type="Proteomes" id="UP000886860"/>
    </source>
</evidence>
<dbReference type="InterPro" id="IPR035996">
    <property type="entry name" value="4pyrrol_Methylase_sf"/>
</dbReference>
<dbReference type="CDD" id="cd11642">
    <property type="entry name" value="SUMT"/>
    <property type="match status" value="1"/>
</dbReference>
<dbReference type="InterPro" id="IPR000860">
    <property type="entry name" value="HemC"/>
</dbReference>
<feature type="domain" description="Tetrapyrrole biosynthesis uroporphyrinogen III synthase" evidence="10">
    <location>
        <begin position="591"/>
        <end position="812"/>
    </location>
</feature>
<accession>A0A9D1KF79</accession>
<dbReference type="SUPFAM" id="SSF53790">
    <property type="entry name" value="Tetrapyrrole methylase"/>
    <property type="match status" value="1"/>
</dbReference>
<dbReference type="FunFam" id="3.40.1010.10:FF:000001">
    <property type="entry name" value="Siroheme synthase"/>
    <property type="match status" value="1"/>
</dbReference>
<evidence type="ECO:0000259" key="11">
    <source>
        <dbReference type="Pfam" id="PF03900"/>
    </source>
</evidence>
<dbReference type="PRINTS" id="PR00151">
    <property type="entry name" value="PORPHBDMNASE"/>
</dbReference>
<dbReference type="Gene3D" id="3.30.950.10">
    <property type="entry name" value="Methyltransferase, Cobalt-precorrin-4 Transmethylase, Domain 2"/>
    <property type="match status" value="1"/>
</dbReference>
<dbReference type="InterPro" id="IPR006366">
    <property type="entry name" value="CobA/CysG_C"/>
</dbReference>
<dbReference type="InterPro" id="IPR014776">
    <property type="entry name" value="4pyrrole_Mease_sub2"/>
</dbReference>
<evidence type="ECO:0000313" key="12">
    <source>
        <dbReference type="EMBL" id="HIT41410.1"/>
    </source>
</evidence>
<dbReference type="InterPro" id="IPR014777">
    <property type="entry name" value="4pyrrole_Mease_sub1"/>
</dbReference>
<dbReference type="Pfam" id="PF02602">
    <property type="entry name" value="HEM4"/>
    <property type="match status" value="1"/>
</dbReference>